<organism evidence="3 4">
    <name type="scientific">Pseudobacteriovorax antillogorgiicola</name>
    <dbReference type="NCBI Taxonomy" id="1513793"/>
    <lineage>
        <taxon>Bacteria</taxon>
        <taxon>Pseudomonadati</taxon>
        <taxon>Bdellovibrionota</taxon>
        <taxon>Oligoflexia</taxon>
        <taxon>Oligoflexales</taxon>
        <taxon>Pseudobacteriovoracaceae</taxon>
        <taxon>Pseudobacteriovorax</taxon>
    </lineage>
</organism>
<evidence type="ECO:0000256" key="2">
    <source>
        <dbReference type="SAM" id="Phobius"/>
    </source>
</evidence>
<feature type="transmembrane region" description="Helical" evidence="2">
    <location>
        <begin position="80"/>
        <end position="102"/>
    </location>
</feature>
<protein>
    <submittedName>
        <fullName evidence="3">Uncharacterized protein</fullName>
    </submittedName>
</protein>
<name>A0A1Y6CKW0_9BACT</name>
<keyword evidence="2" id="KW-0812">Transmembrane</keyword>
<evidence type="ECO:0000313" key="4">
    <source>
        <dbReference type="Proteomes" id="UP000192907"/>
    </source>
</evidence>
<proteinExistence type="predicted"/>
<keyword evidence="2" id="KW-1133">Transmembrane helix</keyword>
<dbReference type="Proteomes" id="UP000192907">
    <property type="component" value="Unassembled WGS sequence"/>
</dbReference>
<dbReference type="RefSeq" id="WP_132324569.1">
    <property type="nucleotide sequence ID" value="NZ_FWZT01000028.1"/>
</dbReference>
<accession>A0A1Y6CKW0</accession>
<evidence type="ECO:0000256" key="1">
    <source>
        <dbReference type="SAM" id="MobiDB-lite"/>
    </source>
</evidence>
<sequence length="187" mass="20991">MNVLERVLPFKQFSIVTLVGFLVTTALAQSLLEPQASKAISAGYVFCWANISALAYLGGLLIDSLASRGEKQISKHLKGFAMVLGVVKFFVFMLVLFFLVAVLKLPALHLFAGALAAMTLMASAMSFYYLRYVKEQRLENERKQEEIRLARLAKMQKSSKDRGKSQTRYYSPTSDPQRSQLRPIRSS</sequence>
<dbReference type="STRING" id="1513793.SAMN06296036_12821"/>
<gene>
    <name evidence="3" type="ORF">SAMN06296036_12821</name>
</gene>
<feature type="region of interest" description="Disordered" evidence="1">
    <location>
        <begin position="154"/>
        <end position="187"/>
    </location>
</feature>
<feature type="transmembrane region" description="Helical" evidence="2">
    <location>
        <begin position="38"/>
        <end position="59"/>
    </location>
</feature>
<keyword evidence="2" id="KW-0472">Membrane</keyword>
<keyword evidence="4" id="KW-1185">Reference proteome</keyword>
<feature type="compositionally biased region" description="Polar residues" evidence="1">
    <location>
        <begin position="166"/>
        <end position="187"/>
    </location>
</feature>
<dbReference type="EMBL" id="FWZT01000028">
    <property type="protein sequence ID" value="SMF73995.1"/>
    <property type="molecule type" value="Genomic_DNA"/>
</dbReference>
<evidence type="ECO:0000313" key="3">
    <source>
        <dbReference type="EMBL" id="SMF73995.1"/>
    </source>
</evidence>
<reference evidence="4" key="1">
    <citation type="submission" date="2017-04" db="EMBL/GenBank/DDBJ databases">
        <authorList>
            <person name="Varghese N."/>
            <person name="Submissions S."/>
        </authorList>
    </citation>
    <scope>NUCLEOTIDE SEQUENCE [LARGE SCALE GENOMIC DNA]</scope>
    <source>
        <strain evidence="4">RKEM611</strain>
    </source>
</reference>
<dbReference type="AlphaFoldDB" id="A0A1Y6CKW0"/>
<feature type="transmembrane region" description="Helical" evidence="2">
    <location>
        <begin position="108"/>
        <end position="130"/>
    </location>
</feature>